<keyword evidence="7 18" id="KW-0812">Transmembrane</keyword>
<proteinExistence type="inferred from homology"/>
<dbReference type="AlphaFoldDB" id="A0A5A8D869"/>
<keyword evidence="4 17" id="KW-0813">Transport</keyword>
<feature type="transmembrane region" description="Helical" evidence="18">
    <location>
        <begin position="304"/>
        <end position="322"/>
    </location>
</feature>
<dbReference type="PANTHER" id="PTHR48020:SF12">
    <property type="entry name" value="PROTON MYO-INOSITOL COTRANSPORTER"/>
    <property type="match status" value="1"/>
</dbReference>
<evidence type="ECO:0000256" key="6">
    <source>
        <dbReference type="ARBA" id="ARBA00022597"/>
    </source>
</evidence>
<sequence>MIDSEDRLGFDGLSSERFLDSEAASVILREAADKAVEDAEPPPEPPLQPMVFIYVVLVAMGGALFGLEISNISTAHELLCNHDFASVCGPKAKSTAFFQGLVTSCITIGAFFGTATSGIPQERLGRKFTLVVASVIYIVGVVIEIVSPSYAILVTGRILVGIGVGWFAATVPMYIAELSPSSIRGRLVTANQLNICIGILLGYVVNWGFAGGASPPSATAWRWILGVGVAPAAVLFFAFLLVTPRSPRWLAKQHRHEEARQVLLSLRGDYPAFVEWELQGMISATTESASGWAKLREPAAMRTVLVGIAISVIQQIVGVNSVNGYAPQILVSAGFSGKSSLTLSIVIGVVKVGFVAVALGLMDCLGRKTLLIGGTVVMGASMIVLGVLLDKYSSDPPTSVAWGSASMLFLAMASFELGQGPVVWLLMSEIFPLNIRGAAMSLGSASNFLFNFIVMLTFPLLKSPHALGEGGVFYLYSGICFASCVFIGVFVPETRGRTLEDIEQVFRRGTDRKPASSAAVGLALNQ</sequence>
<dbReference type="Proteomes" id="UP000324907">
    <property type="component" value="Unassembled WGS sequence"/>
</dbReference>
<feature type="domain" description="Major facilitator superfamily (MFS) profile" evidence="19">
    <location>
        <begin position="54"/>
        <end position="495"/>
    </location>
</feature>
<protein>
    <recommendedName>
        <fullName evidence="16">Hexose transporter 1</fullName>
    </recommendedName>
</protein>
<evidence type="ECO:0000256" key="15">
    <source>
        <dbReference type="ARBA" id="ARBA00044710"/>
    </source>
</evidence>
<evidence type="ECO:0000256" key="10">
    <source>
        <dbReference type="ARBA" id="ARBA00044637"/>
    </source>
</evidence>
<evidence type="ECO:0000256" key="18">
    <source>
        <dbReference type="SAM" id="Phobius"/>
    </source>
</evidence>
<evidence type="ECO:0000313" key="25">
    <source>
        <dbReference type="Proteomes" id="UP000325113"/>
    </source>
</evidence>
<comment type="catalytic activity">
    <reaction evidence="11">
        <text>D-glucose(out) = D-glucose(in)</text>
        <dbReference type="Rhea" id="RHEA:60376"/>
        <dbReference type="ChEBI" id="CHEBI:4167"/>
    </reaction>
    <physiologicalReaction direction="left-to-right" evidence="11">
        <dbReference type="Rhea" id="RHEA:60377"/>
    </physiologicalReaction>
</comment>
<evidence type="ECO:0000256" key="2">
    <source>
        <dbReference type="ARBA" id="ARBA00010992"/>
    </source>
</evidence>
<evidence type="ECO:0000256" key="14">
    <source>
        <dbReference type="ARBA" id="ARBA00044668"/>
    </source>
</evidence>
<evidence type="ECO:0000259" key="19">
    <source>
        <dbReference type="PROSITE" id="PS50850"/>
    </source>
</evidence>
<evidence type="ECO:0000256" key="13">
    <source>
        <dbReference type="ARBA" id="ARBA00044662"/>
    </source>
</evidence>
<comment type="similarity">
    <text evidence="2 17">Belongs to the major facilitator superfamily. Sugar transporter (TC 2.A.1.1) family.</text>
</comment>
<feature type="transmembrane region" description="Helical" evidence="18">
    <location>
        <begin position="128"/>
        <end position="152"/>
    </location>
</feature>
<comment type="subunit">
    <text evidence="3">Homodimer.</text>
</comment>
<dbReference type="FunFam" id="1.20.1250.20:FF:000218">
    <property type="entry name" value="facilitated trehalose transporter Tret1"/>
    <property type="match status" value="1"/>
</dbReference>
<dbReference type="EMBL" id="VLTN01000016">
    <property type="protein sequence ID" value="KAA0153426.1"/>
    <property type="molecule type" value="Genomic_DNA"/>
</dbReference>
<keyword evidence="5" id="KW-1003">Cell membrane</keyword>
<dbReference type="Proteomes" id="UP000325113">
    <property type="component" value="Unassembled WGS sequence"/>
</dbReference>
<feature type="transmembrane region" description="Helical" evidence="18">
    <location>
        <begin position="473"/>
        <end position="491"/>
    </location>
</feature>
<feature type="transmembrane region" description="Helical" evidence="18">
    <location>
        <begin position="342"/>
        <end position="362"/>
    </location>
</feature>
<dbReference type="Gene3D" id="1.20.1250.20">
    <property type="entry name" value="MFS general substrate transporter like domains"/>
    <property type="match status" value="1"/>
</dbReference>
<evidence type="ECO:0000313" key="23">
    <source>
        <dbReference type="Proteomes" id="UP000323011"/>
    </source>
</evidence>
<feature type="transmembrane region" description="Helical" evidence="18">
    <location>
        <begin position="438"/>
        <end position="461"/>
    </location>
</feature>
<dbReference type="GO" id="GO:0005886">
    <property type="term" value="C:plasma membrane"/>
    <property type="evidence" value="ECO:0007669"/>
    <property type="project" value="UniProtKB-SubCell"/>
</dbReference>
<dbReference type="NCBIfam" id="TIGR00879">
    <property type="entry name" value="SP"/>
    <property type="match status" value="1"/>
</dbReference>
<dbReference type="Proteomes" id="UP000323011">
    <property type="component" value="Unassembled WGS sequence"/>
</dbReference>
<dbReference type="InterPro" id="IPR005828">
    <property type="entry name" value="MFS_sugar_transport-like"/>
</dbReference>
<keyword evidence="23" id="KW-1185">Reference proteome</keyword>
<dbReference type="EMBL" id="VLTM01000038">
    <property type="protein sequence ID" value="KAA0161139.1"/>
    <property type="molecule type" value="Genomic_DNA"/>
</dbReference>
<dbReference type="OMA" id="GFNAFMY"/>
<evidence type="ECO:0000256" key="5">
    <source>
        <dbReference type="ARBA" id="ARBA00022475"/>
    </source>
</evidence>
<feature type="transmembrane region" description="Helical" evidence="18">
    <location>
        <begin position="401"/>
        <end position="426"/>
    </location>
</feature>
<comment type="catalytic activity">
    <reaction evidence="14">
        <text>D-glucosamine(out) = D-glucosamine(in)</text>
        <dbReference type="Rhea" id="RHEA:78423"/>
        <dbReference type="ChEBI" id="CHEBI:58723"/>
    </reaction>
    <physiologicalReaction direction="left-to-right" evidence="14">
        <dbReference type="Rhea" id="RHEA:78424"/>
    </physiologicalReaction>
</comment>
<evidence type="ECO:0000256" key="1">
    <source>
        <dbReference type="ARBA" id="ARBA00004651"/>
    </source>
</evidence>
<keyword evidence="8 18" id="KW-1133">Transmembrane helix</keyword>
<dbReference type="InterPro" id="IPR050814">
    <property type="entry name" value="Myo-inositol_Transporter"/>
</dbReference>
<comment type="catalytic activity">
    <reaction evidence="12">
        <text>D-xylose(out) = D-xylose(in)</text>
        <dbReference type="Rhea" id="RHEA:78427"/>
        <dbReference type="ChEBI" id="CHEBI:53455"/>
    </reaction>
    <physiologicalReaction direction="left-to-right" evidence="12">
        <dbReference type="Rhea" id="RHEA:78428"/>
    </physiologicalReaction>
</comment>
<evidence type="ECO:0000256" key="4">
    <source>
        <dbReference type="ARBA" id="ARBA00022448"/>
    </source>
</evidence>
<dbReference type="PROSITE" id="PS50850">
    <property type="entry name" value="MFS"/>
    <property type="match status" value="1"/>
</dbReference>
<evidence type="ECO:0000256" key="8">
    <source>
        <dbReference type="ARBA" id="ARBA00022989"/>
    </source>
</evidence>
<comment type="catalytic activity">
    <reaction evidence="13">
        <text>D-mannose(out) = D-mannose(in)</text>
        <dbReference type="Rhea" id="RHEA:78391"/>
        <dbReference type="ChEBI" id="CHEBI:4208"/>
    </reaction>
    <physiologicalReaction direction="left-to-right" evidence="13">
        <dbReference type="Rhea" id="RHEA:78392"/>
    </physiologicalReaction>
</comment>
<comment type="subcellular location">
    <subcellularLocation>
        <location evidence="1">Cell membrane</location>
        <topology evidence="1">Multi-pass membrane protein</topology>
    </subcellularLocation>
</comment>
<evidence type="ECO:0000256" key="12">
    <source>
        <dbReference type="ARBA" id="ARBA00044656"/>
    </source>
</evidence>
<evidence type="ECO:0000313" key="20">
    <source>
        <dbReference type="EMBL" id="KAA0153426.1"/>
    </source>
</evidence>
<dbReference type="PRINTS" id="PR00171">
    <property type="entry name" value="SUGRTRNSPORT"/>
</dbReference>
<dbReference type="PROSITE" id="PS00216">
    <property type="entry name" value="SUGAR_TRANSPORT_1"/>
    <property type="match status" value="1"/>
</dbReference>
<reference evidence="23 24" key="1">
    <citation type="submission" date="2019-07" db="EMBL/GenBank/DDBJ databases">
        <title>Genomes of Cafeteria roenbergensis.</title>
        <authorList>
            <person name="Fischer M.G."/>
            <person name="Hackl T."/>
            <person name="Roman M."/>
        </authorList>
    </citation>
    <scope>NUCLEOTIDE SEQUENCE [LARGE SCALE GENOMIC DNA]</scope>
    <source>
        <strain evidence="20 23">BVI</strain>
        <strain evidence="21 25">Cflag</strain>
        <strain evidence="22 24">RCC970-E3</strain>
    </source>
</reference>
<evidence type="ECO:0000256" key="11">
    <source>
        <dbReference type="ARBA" id="ARBA00044648"/>
    </source>
</evidence>
<dbReference type="InterPro" id="IPR003663">
    <property type="entry name" value="Sugar/inositol_transpt"/>
</dbReference>
<comment type="catalytic activity">
    <reaction evidence="10">
        <text>D-galactose(in) = D-galactose(out)</text>
        <dbReference type="Rhea" id="RHEA:34915"/>
        <dbReference type="ChEBI" id="CHEBI:4139"/>
    </reaction>
    <physiologicalReaction direction="right-to-left" evidence="10">
        <dbReference type="Rhea" id="RHEA:34917"/>
    </physiologicalReaction>
</comment>
<evidence type="ECO:0000313" key="24">
    <source>
        <dbReference type="Proteomes" id="UP000324907"/>
    </source>
</evidence>
<feature type="transmembrane region" description="Helical" evidence="18">
    <location>
        <begin position="221"/>
        <end position="242"/>
    </location>
</feature>
<evidence type="ECO:0000313" key="22">
    <source>
        <dbReference type="EMBL" id="KAA0170846.1"/>
    </source>
</evidence>
<feature type="transmembrane region" description="Helical" evidence="18">
    <location>
        <begin position="51"/>
        <end position="69"/>
    </location>
</feature>
<dbReference type="InterPro" id="IPR036259">
    <property type="entry name" value="MFS_trans_sf"/>
</dbReference>
<name>A0A5A8D869_CAFRO</name>
<gene>
    <name evidence="22" type="ORF">FNF28_01119</name>
    <name evidence="20" type="ORF">FNF29_03243</name>
    <name evidence="21" type="ORF">FNF31_03980</name>
</gene>
<dbReference type="InterPro" id="IPR020846">
    <property type="entry name" value="MFS_dom"/>
</dbReference>
<comment type="catalytic activity">
    <reaction evidence="15">
        <text>D-fructose(out) = D-fructose(in)</text>
        <dbReference type="Rhea" id="RHEA:60372"/>
        <dbReference type="ChEBI" id="CHEBI:37721"/>
    </reaction>
    <physiologicalReaction direction="left-to-right" evidence="15">
        <dbReference type="Rhea" id="RHEA:60373"/>
    </physiologicalReaction>
</comment>
<keyword evidence="9 18" id="KW-0472">Membrane</keyword>
<comment type="caution">
    <text evidence="21">The sequence shown here is derived from an EMBL/GenBank/DDBJ whole genome shotgun (WGS) entry which is preliminary data.</text>
</comment>
<evidence type="ECO:0000313" key="21">
    <source>
        <dbReference type="EMBL" id="KAA0161139.1"/>
    </source>
</evidence>
<evidence type="ECO:0000256" key="17">
    <source>
        <dbReference type="RuleBase" id="RU003346"/>
    </source>
</evidence>
<evidence type="ECO:0000256" key="7">
    <source>
        <dbReference type="ARBA" id="ARBA00022692"/>
    </source>
</evidence>
<dbReference type="PROSITE" id="PS00217">
    <property type="entry name" value="SUGAR_TRANSPORT_2"/>
    <property type="match status" value="1"/>
</dbReference>
<feature type="transmembrane region" description="Helical" evidence="18">
    <location>
        <begin position="188"/>
        <end position="209"/>
    </location>
</feature>
<feature type="transmembrane region" description="Helical" evidence="18">
    <location>
        <begin position="369"/>
        <end position="389"/>
    </location>
</feature>
<dbReference type="Pfam" id="PF00083">
    <property type="entry name" value="Sugar_tr"/>
    <property type="match status" value="1"/>
</dbReference>
<dbReference type="SUPFAM" id="SSF103473">
    <property type="entry name" value="MFS general substrate transporter"/>
    <property type="match status" value="1"/>
</dbReference>
<dbReference type="PANTHER" id="PTHR48020">
    <property type="entry name" value="PROTON MYO-INOSITOL COTRANSPORTER"/>
    <property type="match status" value="1"/>
</dbReference>
<dbReference type="EMBL" id="VLTL01000010">
    <property type="protein sequence ID" value="KAA0170846.1"/>
    <property type="molecule type" value="Genomic_DNA"/>
</dbReference>
<dbReference type="InterPro" id="IPR005829">
    <property type="entry name" value="Sugar_transporter_CS"/>
</dbReference>
<feature type="transmembrane region" description="Helical" evidence="18">
    <location>
        <begin position="158"/>
        <end position="176"/>
    </location>
</feature>
<dbReference type="GO" id="GO:0022857">
    <property type="term" value="F:transmembrane transporter activity"/>
    <property type="evidence" value="ECO:0007669"/>
    <property type="project" value="InterPro"/>
</dbReference>
<keyword evidence="6" id="KW-0762">Sugar transport</keyword>
<evidence type="ECO:0000256" key="9">
    <source>
        <dbReference type="ARBA" id="ARBA00023136"/>
    </source>
</evidence>
<evidence type="ECO:0000256" key="3">
    <source>
        <dbReference type="ARBA" id="ARBA00011738"/>
    </source>
</evidence>
<accession>A0A5A8D869</accession>
<organism evidence="21 25">
    <name type="scientific">Cafeteria roenbergensis</name>
    <name type="common">Marine flagellate</name>
    <dbReference type="NCBI Taxonomy" id="33653"/>
    <lineage>
        <taxon>Eukaryota</taxon>
        <taxon>Sar</taxon>
        <taxon>Stramenopiles</taxon>
        <taxon>Bigyra</taxon>
        <taxon>Opalozoa</taxon>
        <taxon>Bicosoecida</taxon>
        <taxon>Cafeteriaceae</taxon>
        <taxon>Cafeteria</taxon>
    </lineage>
</organism>
<evidence type="ECO:0000256" key="16">
    <source>
        <dbReference type="ARBA" id="ARBA00044780"/>
    </source>
</evidence>